<comment type="caution">
    <text evidence="3">The sequence shown here is derived from an EMBL/GenBank/DDBJ whole genome shotgun (WGS) entry which is preliminary data.</text>
</comment>
<dbReference type="SUPFAM" id="SSF55920">
    <property type="entry name" value="Creatinase/aminopeptidase"/>
    <property type="match status" value="1"/>
</dbReference>
<feature type="domain" description="Peptidase M24" evidence="1">
    <location>
        <begin position="134"/>
        <end position="336"/>
    </location>
</feature>
<dbReference type="Gene3D" id="3.40.350.10">
    <property type="entry name" value="Creatinase/prolidase N-terminal domain"/>
    <property type="match status" value="1"/>
</dbReference>
<accession>A0A2N3IAH9</accession>
<dbReference type="InterPro" id="IPR029149">
    <property type="entry name" value="Creatin/AminoP/Spt16_N"/>
</dbReference>
<dbReference type="CDD" id="cd01092">
    <property type="entry name" value="APP-like"/>
    <property type="match status" value="1"/>
</dbReference>
<dbReference type="Gene3D" id="3.90.230.10">
    <property type="entry name" value="Creatinase/methionine aminopeptidase superfamily"/>
    <property type="match status" value="1"/>
</dbReference>
<gene>
    <name evidence="3" type="ORF">BZG01_07755</name>
</gene>
<dbReference type="PANTHER" id="PTHR46112:SF3">
    <property type="entry name" value="AMINOPEPTIDASE YPDF"/>
    <property type="match status" value="1"/>
</dbReference>
<dbReference type="Pfam" id="PF00557">
    <property type="entry name" value="Peptidase_M24"/>
    <property type="match status" value="1"/>
</dbReference>
<evidence type="ECO:0000259" key="2">
    <source>
        <dbReference type="Pfam" id="PF01321"/>
    </source>
</evidence>
<organism evidence="3 4">
    <name type="scientific">Labilibaculum manganireducens</name>
    <dbReference type="NCBI Taxonomy" id="1940525"/>
    <lineage>
        <taxon>Bacteria</taxon>
        <taxon>Pseudomonadati</taxon>
        <taxon>Bacteroidota</taxon>
        <taxon>Bacteroidia</taxon>
        <taxon>Marinilabiliales</taxon>
        <taxon>Marinifilaceae</taxon>
        <taxon>Labilibaculum</taxon>
    </lineage>
</organism>
<dbReference type="InterPro" id="IPR000994">
    <property type="entry name" value="Pept_M24"/>
</dbReference>
<keyword evidence="4" id="KW-1185">Reference proteome</keyword>
<evidence type="ECO:0000313" key="4">
    <source>
        <dbReference type="Proteomes" id="UP000233618"/>
    </source>
</evidence>
<dbReference type="RefSeq" id="WP_101309263.1">
    <property type="nucleotide sequence ID" value="NZ_MVDE01000009.1"/>
</dbReference>
<evidence type="ECO:0000259" key="1">
    <source>
        <dbReference type="Pfam" id="PF00557"/>
    </source>
</evidence>
<feature type="domain" description="Creatinase N-terminal" evidence="2">
    <location>
        <begin position="3"/>
        <end position="127"/>
    </location>
</feature>
<evidence type="ECO:0000313" key="3">
    <source>
        <dbReference type="EMBL" id="PKQ67278.1"/>
    </source>
</evidence>
<dbReference type="Pfam" id="PF01321">
    <property type="entry name" value="Creatinase_N"/>
    <property type="match status" value="1"/>
</dbReference>
<dbReference type="SUPFAM" id="SSF53092">
    <property type="entry name" value="Creatinase/prolidase N-terminal domain"/>
    <property type="match status" value="1"/>
</dbReference>
<reference evidence="3 4" key="1">
    <citation type="journal article" date="2017" name="Front. Microbiol.">
        <title>Labilibaculum manganireducens gen. nov., sp. nov. and Labilibaculum filiforme sp. nov., Novel Bacteroidetes Isolated from Subsurface Sediments of the Baltic Sea.</title>
        <authorList>
            <person name="Vandieken V."/>
            <person name="Marshall I.P."/>
            <person name="Niemann H."/>
            <person name="Engelen B."/>
            <person name="Cypionka H."/>
        </authorList>
    </citation>
    <scope>NUCLEOTIDE SEQUENCE [LARGE SCALE GENOMIC DNA]</scope>
    <source>
        <strain evidence="3 4">59.10-2M</strain>
    </source>
</reference>
<dbReference type="InterPro" id="IPR000587">
    <property type="entry name" value="Creatinase_N"/>
</dbReference>
<name>A0A2N3IAH9_9BACT</name>
<dbReference type="InterPro" id="IPR036005">
    <property type="entry name" value="Creatinase/aminopeptidase-like"/>
</dbReference>
<dbReference type="Proteomes" id="UP000233618">
    <property type="component" value="Unassembled WGS sequence"/>
</dbReference>
<protein>
    <recommendedName>
        <fullName evidence="5">Xaa-Pro dipeptidase</fullName>
    </recommendedName>
</protein>
<dbReference type="PANTHER" id="PTHR46112">
    <property type="entry name" value="AMINOPEPTIDASE"/>
    <property type="match status" value="1"/>
</dbReference>
<proteinExistence type="predicted"/>
<sequence length="352" mass="40078">MERIQKALQLLKEQDIDALLVTSESNVTYLSGFTGDSSRLLIANQSCYLITDPRYTEQAKNECYKDITVFEWINDKRYNSLTYDFLIKSLLIQRIGFESNHITFQEYSEINGEKVPTQNLVEQIRIIKSKDEIENLRKASQISDKALENTLSLIKEGVMEIDIVAELEYNLKKCGADNLSFETMVLSGKRTSLLHGKPGKKRVENGDLILFDFGALYNGYHADISRSFVLGQVNDQQREIYDCINNAGQLAINSIREGVEGKEIAEMVRKQIPSKYLEYYYPGIGHGVGLDIHEPPFIRDDASFTFQSGMVITMEPGIYIPEWGGLRIEDSLLVTKDGCEPLNLFERNLIEL</sequence>
<dbReference type="AlphaFoldDB" id="A0A2N3IAH9"/>
<dbReference type="EMBL" id="MVDE01000009">
    <property type="protein sequence ID" value="PKQ67278.1"/>
    <property type="molecule type" value="Genomic_DNA"/>
</dbReference>
<dbReference type="InterPro" id="IPR050659">
    <property type="entry name" value="Peptidase_M24B"/>
</dbReference>
<evidence type="ECO:0008006" key="5">
    <source>
        <dbReference type="Google" id="ProtNLM"/>
    </source>
</evidence>